<feature type="transmembrane region" description="Helical" evidence="2">
    <location>
        <begin position="261"/>
        <end position="280"/>
    </location>
</feature>
<keyword evidence="2" id="KW-1133">Transmembrane helix</keyword>
<feature type="compositionally biased region" description="Low complexity" evidence="1">
    <location>
        <begin position="158"/>
        <end position="174"/>
    </location>
</feature>
<dbReference type="EMBL" id="MFLN01000023">
    <property type="protein sequence ID" value="OGG67189.1"/>
    <property type="molecule type" value="Genomic_DNA"/>
</dbReference>
<dbReference type="Proteomes" id="UP000178572">
    <property type="component" value="Unassembled WGS sequence"/>
</dbReference>
<dbReference type="AlphaFoldDB" id="A0A1F6E0J1"/>
<proteinExistence type="predicted"/>
<keyword evidence="2" id="KW-0472">Membrane</keyword>
<gene>
    <name evidence="3" type="ORF">A3C21_00985</name>
</gene>
<sequence length="321" mass="32672">MKTMSASTGVRVLLAILVFALGIVAVNTAFPSLVSAAEVSVRTAQVLPPGSNTCSLLPVSGFTPYVYGGSLHAFEFTVSDSSYVAVAGSAGKTDIPFNQMTRRIDQSGSLRVHADIASTPIGGGLTVMVTMLSSRADTQTVCISIITAAIEPESDSQGTPASAPTPSAGGATAPAPKPSPAPTSASPVASPTTGKTAATGPATGMGTSAPITSAGSILKDMCSGGAAPRLWFILLALYALIVAGAVFGRSQLPVALRTQEWTAAAIVVPFLLLFGLWYFVENCRVSAYAPAIATVIALAGLALAFWERKDIQVINLPGAKT</sequence>
<keyword evidence="2" id="KW-0812">Transmembrane</keyword>
<reference evidence="3 4" key="1">
    <citation type="journal article" date="2016" name="Nat. Commun.">
        <title>Thousands of microbial genomes shed light on interconnected biogeochemical processes in an aquifer system.</title>
        <authorList>
            <person name="Anantharaman K."/>
            <person name="Brown C.T."/>
            <person name="Hug L.A."/>
            <person name="Sharon I."/>
            <person name="Castelle C.J."/>
            <person name="Probst A.J."/>
            <person name="Thomas B.C."/>
            <person name="Singh A."/>
            <person name="Wilkins M.J."/>
            <person name="Karaoz U."/>
            <person name="Brodie E.L."/>
            <person name="Williams K.H."/>
            <person name="Hubbard S.S."/>
            <person name="Banfield J.F."/>
        </authorList>
    </citation>
    <scope>NUCLEOTIDE SEQUENCE [LARGE SCALE GENOMIC DNA]</scope>
</reference>
<protein>
    <submittedName>
        <fullName evidence="3">Uncharacterized protein</fullName>
    </submittedName>
</protein>
<evidence type="ECO:0000256" key="1">
    <source>
        <dbReference type="SAM" id="MobiDB-lite"/>
    </source>
</evidence>
<feature type="transmembrane region" description="Helical" evidence="2">
    <location>
        <begin position="286"/>
        <end position="306"/>
    </location>
</feature>
<evidence type="ECO:0000313" key="4">
    <source>
        <dbReference type="Proteomes" id="UP000178572"/>
    </source>
</evidence>
<feature type="transmembrane region" description="Helical" evidence="2">
    <location>
        <begin position="230"/>
        <end position="249"/>
    </location>
</feature>
<accession>A0A1F6E0J1</accession>
<comment type="caution">
    <text evidence="3">The sequence shown here is derived from an EMBL/GenBank/DDBJ whole genome shotgun (WGS) entry which is preliminary data.</text>
</comment>
<feature type="region of interest" description="Disordered" evidence="1">
    <location>
        <begin position="153"/>
        <end position="205"/>
    </location>
</feature>
<evidence type="ECO:0000313" key="3">
    <source>
        <dbReference type="EMBL" id="OGG67189.1"/>
    </source>
</evidence>
<feature type="compositionally biased region" description="Low complexity" evidence="1">
    <location>
        <begin position="182"/>
        <end position="205"/>
    </location>
</feature>
<evidence type="ECO:0000256" key="2">
    <source>
        <dbReference type="SAM" id="Phobius"/>
    </source>
</evidence>
<organism evidence="3 4">
    <name type="scientific">Candidatus Kaiserbacteria bacterium RIFCSPHIGHO2_02_FULL_59_21</name>
    <dbReference type="NCBI Taxonomy" id="1798500"/>
    <lineage>
        <taxon>Bacteria</taxon>
        <taxon>Candidatus Kaiseribacteriota</taxon>
    </lineage>
</organism>
<name>A0A1F6E0J1_9BACT</name>